<keyword evidence="2" id="KW-0963">Cytoplasm</keyword>
<evidence type="ECO:0000256" key="3">
    <source>
        <dbReference type="SAM" id="MobiDB-lite"/>
    </source>
</evidence>
<dbReference type="InterPro" id="IPR015946">
    <property type="entry name" value="KH_dom-like_a/b"/>
</dbReference>
<evidence type="ECO:0000256" key="1">
    <source>
        <dbReference type="ARBA" id="ARBA00022517"/>
    </source>
</evidence>
<dbReference type="RefSeq" id="WP_305894372.1">
    <property type="nucleotide sequence ID" value="NZ_JAUZVZ010000019.1"/>
</dbReference>
<dbReference type="EMBL" id="JAUZVZ010000019">
    <property type="protein sequence ID" value="MDP4537108.1"/>
    <property type="molecule type" value="Genomic_DNA"/>
</dbReference>
<dbReference type="Proteomes" id="UP001231616">
    <property type="component" value="Unassembled WGS sequence"/>
</dbReference>
<evidence type="ECO:0000313" key="4">
    <source>
        <dbReference type="EMBL" id="MDP4537108.1"/>
    </source>
</evidence>
<dbReference type="SUPFAM" id="SSF89919">
    <property type="entry name" value="Ribosome-binding factor A, RbfA"/>
    <property type="match status" value="1"/>
</dbReference>
<keyword evidence="5" id="KW-1185">Reference proteome</keyword>
<feature type="compositionally biased region" description="Basic and acidic residues" evidence="3">
    <location>
        <begin position="115"/>
        <end position="129"/>
    </location>
</feature>
<comment type="caution">
    <text evidence="4">The sequence shown here is derived from an EMBL/GenBank/DDBJ whole genome shotgun (WGS) entry which is preliminary data.</text>
</comment>
<dbReference type="NCBIfam" id="TIGR00082">
    <property type="entry name" value="rbfA"/>
    <property type="match status" value="1"/>
</dbReference>
<name>A0ABT9H1C9_9GAMM</name>
<feature type="region of interest" description="Disordered" evidence="3">
    <location>
        <begin position="114"/>
        <end position="155"/>
    </location>
</feature>
<comment type="subunit">
    <text evidence="2">Monomer. Binds 30S ribosomal subunits, but not 50S ribosomal subunits or 70S ribosomes.</text>
</comment>
<dbReference type="Gene3D" id="3.30.300.20">
    <property type="match status" value="1"/>
</dbReference>
<accession>A0ABT9H1C9</accession>
<dbReference type="PANTHER" id="PTHR33515">
    <property type="entry name" value="RIBOSOME-BINDING FACTOR A, CHLOROPLASTIC-RELATED"/>
    <property type="match status" value="1"/>
</dbReference>
<dbReference type="Pfam" id="PF02033">
    <property type="entry name" value="RBFA"/>
    <property type="match status" value="1"/>
</dbReference>
<comment type="subcellular location">
    <subcellularLocation>
        <location evidence="2">Cytoplasm</location>
    </subcellularLocation>
</comment>
<comment type="function">
    <text evidence="2">One of several proteins that assist in the late maturation steps of the functional core of the 30S ribosomal subunit. Associates with free 30S ribosomal subunits (but not with 30S subunits that are part of 70S ribosomes or polysomes). Required for efficient processing of 16S rRNA. May interact with the 5'-terminal helix region of 16S rRNA.</text>
</comment>
<evidence type="ECO:0000256" key="2">
    <source>
        <dbReference type="HAMAP-Rule" id="MF_00003"/>
    </source>
</evidence>
<dbReference type="InterPro" id="IPR023799">
    <property type="entry name" value="RbfA_dom_sf"/>
</dbReference>
<dbReference type="InterPro" id="IPR000238">
    <property type="entry name" value="RbfA"/>
</dbReference>
<evidence type="ECO:0000313" key="5">
    <source>
        <dbReference type="Proteomes" id="UP001231616"/>
    </source>
</evidence>
<organism evidence="4 5">
    <name type="scientific">Alkalimonas collagenimarina</name>
    <dbReference type="NCBI Taxonomy" id="400390"/>
    <lineage>
        <taxon>Bacteria</taxon>
        <taxon>Pseudomonadati</taxon>
        <taxon>Pseudomonadota</taxon>
        <taxon>Gammaproteobacteria</taxon>
        <taxon>Alkalimonas</taxon>
    </lineage>
</organism>
<keyword evidence="1 2" id="KW-0690">Ribosome biogenesis</keyword>
<sequence>MAHKEFSRVDRLSQQLKKELAVIFQREIKDPRLHTMITVSEVDVSRDLSYAKIYLTFLGLDPEKVKENIKILNEAKGFIRSLIGKRIQTRIVPQVQFYYDSTLDEGIRMAALVESARRSDEAKRPKSDVDSEQTDEQDQQSGSAAAGHSEPGNND</sequence>
<protein>
    <recommendedName>
        <fullName evidence="2">Ribosome-binding factor A</fullName>
    </recommendedName>
</protein>
<gene>
    <name evidence="2 4" type="primary">rbfA</name>
    <name evidence="4" type="ORF">Q3O60_12990</name>
</gene>
<dbReference type="HAMAP" id="MF_00003">
    <property type="entry name" value="RbfA"/>
    <property type="match status" value="1"/>
</dbReference>
<proteinExistence type="inferred from homology"/>
<comment type="similarity">
    <text evidence="2">Belongs to the RbfA family.</text>
</comment>
<reference evidence="4 5" key="1">
    <citation type="submission" date="2023-08" db="EMBL/GenBank/DDBJ databases">
        <authorList>
            <person name="Joshi A."/>
            <person name="Thite S."/>
        </authorList>
    </citation>
    <scope>NUCLEOTIDE SEQUENCE [LARGE SCALE GENOMIC DNA]</scope>
    <source>
        <strain evidence="4 5">AC40</strain>
    </source>
</reference>
<dbReference type="PANTHER" id="PTHR33515:SF1">
    <property type="entry name" value="RIBOSOME-BINDING FACTOR A, CHLOROPLASTIC-RELATED"/>
    <property type="match status" value="1"/>
</dbReference>